<protein>
    <recommendedName>
        <fullName evidence="3">RING-type E3 ubiquitin transferase</fullName>
        <ecNumber evidence="3">2.3.2.27</ecNumber>
    </recommendedName>
</protein>
<evidence type="ECO:0000256" key="3">
    <source>
        <dbReference type="ARBA" id="ARBA00012483"/>
    </source>
</evidence>
<evidence type="ECO:0000256" key="7">
    <source>
        <dbReference type="ARBA" id="ARBA00022786"/>
    </source>
</evidence>
<dbReference type="SMART" id="SM00184">
    <property type="entry name" value="RING"/>
    <property type="match status" value="1"/>
</dbReference>
<evidence type="ECO:0000259" key="11">
    <source>
        <dbReference type="PROSITE" id="PS50089"/>
    </source>
</evidence>
<evidence type="ECO:0000256" key="6">
    <source>
        <dbReference type="ARBA" id="ARBA00022771"/>
    </source>
</evidence>
<dbReference type="InterPro" id="IPR045191">
    <property type="entry name" value="MBR1/2-like"/>
</dbReference>
<organism evidence="12 13">
    <name type="scientific">Erythranthe guttata</name>
    <name type="common">Yellow monkey flower</name>
    <name type="synonym">Mimulus guttatus</name>
    <dbReference type="NCBI Taxonomy" id="4155"/>
    <lineage>
        <taxon>Eukaryota</taxon>
        <taxon>Viridiplantae</taxon>
        <taxon>Streptophyta</taxon>
        <taxon>Embryophyta</taxon>
        <taxon>Tracheophyta</taxon>
        <taxon>Spermatophyta</taxon>
        <taxon>Magnoliopsida</taxon>
        <taxon>eudicotyledons</taxon>
        <taxon>Gunneridae</taxon>
        <taxon>Pentapetalae</taxon>
        <taxon>asterids</taxon>
        <taxon>lamiids</taxon>
        <taxon>Lamiales</taxon>
        <taxon>Phrymaceae</taxon>
        <taxon>Erythranthe</taxon>
    </lineage>
</organism>
<dbReference type="PANTHER" id="PTHR22937:SF163">
    <property type="entry name" value="RING-TYPE E3 UBIQUITIN TRANSFERASE"/>
    <property type="match status" value="1"/>
</dbReference>
<evidence type="ECO:0000256" key="2">
    <source>
        <dbReference type="ARBA" id="ARBA00004906"/>
    </source>
</evidence>
<keyword evidence="5" id="KW-0479">Metal-binding</keyword>
<keyword evidence="4" id="KW-0808">Transferase</keyword>
<dbReference type="InterPro" id="IPR013083">
    <property type="entry name" value="Znf_RING/FYVE/PHD"/>
</dbReference>
<feature type="region of interest" description="Disordered" evidence="10">
    <location>
        <begin position="54"/>
        <end position="79"/>
    </location>
</feature>
<keyword evidence="7" id="KW-0833">Ubl conjugation pathway</keyword>
<keyword evidence="8" id="KW-0862">Zinc</keyword>
<evidence type="ECO:0000256" key="8">
    <source>
        <dbReference type="ARBA" id="ARBA00022833"/>
    </source>
</evidence>
<keyword evidence="6 9" id="KW-0863">Zinc-finger</keyword>
<feature type="domain" description="RING-type" evidence="11">
    <location>
        <begin position="193"/>
        <end position="249"/>
    </location>
</feature>
<dbReference type="InterPro" id="IPR024766">
    <property type="entry name" value="Znf_RING_H2"/>
</dbReference>
<keyword evidence="13" id="KW-1185">Reference proteome</keyword>
<dbReference type="Pfam" id="PF12678">
    <property type="entry name" value="zf-rbx1"/>
    <property type="match status" value="1"/>
</dbReference>
<dbReference type="AlphaFoldDB" id="A0A022QML6"/>
<dbReference type="GO" id="GO:0008270">
    <property type="term" value="F:zinc ion binding"/>
    <property type="evidence" value="ECO:0007669"/>
    <property type="project" value="UniProtKB-KW"/>
</dbReference>
<evidence type="ECO:0000256" key="5">
    <source>
        <dbReference type="ARBA" id="ARBA00022723"/>
    </source>
</evidence>
<dbReference type="Proteomes" id="UP000030748">
    <property type="component" value="Unassembled WGS sequence"/>
</dbReference>
<name>A0A022QML6_ERYGU</name>
<dbReference type="PANTHER" id="PTHR22937">
    <property type="entry name" value="E3 UBIQUITIN-PROTEIN LIGASE RNF165"/>
    <property type="match status" value="1"/>
</dbReference>
<evidence type="ECO:0000256" key="9">
    <source>
        <dbReference type="PROSITE-ProRule" id="PRU00175"/>
    </source>
</evidence>
<dbReference type="GO" id="GO:0061630">
    <property type="term" value="F:ubiquitin protein ligase activity"/>
    <property type="evidence" value="ECO:0000318"/>
    <property type="project" value="GO_Central"/>
</dbReference>
<dbReference type="EMBL" id="KI631391">
    <property type="protein sequence ID" value="EYU28503.1"/>
    <property type="molecule type" value="Genomic_DNA"/>
</dbReference>
<sequence>MAFRGFQRSVGTQFGAAFPVAGDHILLPYNSYGRRVPQQHHHYLYQQRLWAVGTHPPPPPPPQWGGGGGGGPALPMAGENSRTQQFLPYYNYHTAPPQNYYDVYQDLSNHRPPQQFDYVQEDETLILNGGSVHPRQQQHQQHASGSAAGAGLSESQIKKCLKIKIINNSCPNYIDNRAATAGEDQEEEESEVCAICLDNLYSPDQSSNNNNHRNNINNVSVGSLGCKHVYHSVCITRWLGIKNFCPLCKVVAYSS</sequence>
<proteinExistence type="predicted"/>
<dbReference type="EC" id="2.3.2.27" evidence="3"/>
<evidence type="ECO:0000313" key="12">
    <source>
        <dbReference type="EMBL" id="EYU28503.1"/>
    </source>
</evidence>
<gene>
    <name evidence="12" type="ORF">MIMGU_mgv11b017076mg</name>
</gene>
<dbReference type="Gene3D" id="3.30.40.10">
    <property type="entry name" value="Zinc/RING finger domain, C3HC4 (zinc finger)"/>
    <property type="match status" value="1"/>
</dbReference>
<accession>A0A022QML6</accession>
<evidence type="ECO:0000256" key="1">
    <source>
        <dbReference type="ARBA" id="ARBA00000900"/>
    </source>
</evidence>
<reference evidence="12 13" key="1">
    <citation type="journal article" date="2013" name="Proc. Natl. Acad. Sci. U.S.A.">
        <title>Fine-scale variation in meiotic recombination in Mimulus inferred from population shotgun sequencing.</title>
        <authorList>
            <person name="Hellsten U."/>
            <person name="Wright K.M."/>
            <person name="Jenkins J."/>
            <person name="Shu S."/>
            <person name="Yuan Y."/>
            <person name="Wessler S.R."/>
            <person name="Schmutz J."/>
            <person name="Willis J.H."/>
            <person name="Rokhsar D.S."/>
        </authorList>
    </citation>
    <scope>NUCLEOTIDE SEQUENCE [LARGE SCALE GENOMIC DNA]</scope>
    <source>
        <strain evidence="13">cv. DUN x IM62</strain>
    </source>
</reference>
<evidence type="ECO:0000256" key="10">
    <source>
        <dbReference type="SAM" id="MobiDB-lite"/>
    </source>
</evidence>
<dbReference type="SUPFAM" id="SSF57850">
    <property type="entry name" value="RING/U-box"/>
    <property type="match status" value="1"/>
</dbReference>
<evidence type="ECO:0000256" key="4">
    <source>
        <dbReference type="ARBA" id="ARBA00022679"/>
    </source>
</evidence>
<evidence type="ECO:0000313" key="13">
    <source>
        <dbReference type="Proteomes" id="UP000030748"/>
    </source>
</evidence>
<comment type="catalytic activity">
    <reaction evidence="1">
        <text>S-ubiquitinyl-[E2 ubiquitin-conjugating enzyme]-L-cysteine + [acceptor protein]-L-lysine = [E2 ubiquitin-conjugating enzyme]-L-cysteine + N(6)-ubiquitinyl-[acceptor protein]-L-lysine.</text>
        <dbReference type="EC" id="2.3.2.27"/>
    </reaction>
</comment>
<comment type="pathway">
    <text evidence="2">Protein modification; protein ubiquitination.</text>
</comment>
<dbReference type="PROSITE" id="PS50089">
    <property type="entry name" value="ZF_RING_2"/>
    <property type="match status" value="1"/>
</dbReference>
<dbReference type="InterPro" id="IPR001841">
    <property type="entry name" value="Znf_RING"/>
</dbReference>